<organism evidence="1 2">
    <name type="scientific">Pseudomonas aeruginosa</name>
    <dbReference type="NCBI Taxonomy" id="287"/>
    <lineage>
        <taxon>Bacteria</taxon>
        <taxon>Pseudomonadati</taxon>
        <taxon>Pseudomonadota</taxon>
        <taxon>Gammaproteobacteria</taxon>
        <taxon>Pseudomonadales</taxon>
        <taxon>Pseudomonadaceae</taxon>
        <taxon>Pseudomonas</taxon>
    </lineage>
</organism>
<gene>
    <name evidence="1" type="ORF">PAERUG_P19_London_7_VIM_2_05_10_01175</name>
</gene>
<comment type="caution">
    <text evidence="1">The sequence shown here is derived from an EMBL/GenBank/DDBJ whole genome shotgun (WGS) entry which is preliminary data.</text>
</comment>
<evidence type="ECO:0000313" key="1">
    <source>
        <dbReference type="EMBL" id="CRO25504.1"/>
    </source>
</evidence>
<protein>
    <submittedName>
        <fullName evidence="1">Uncharacterized protein</fullName>
    </submittedName>
</protein>
<name>A0A9P1R1S2_PSEAI</name>
<reference evidence="2" key="1">
    <citation type="submission" date="2015-06" db="EMBL/GenBank/DDBJ databases">
        <authorList>
            <person name="Radhakrishnan Rajesh"/>
            <person name="Underwood Anthony"/>
            <person name="Al-Shahib Ali"/>
        </authorList>
    </citation>
    <scope>NUCLEOTIDE SEQUENCE [LARGE SCALE GENOMIC DNA]</scope>
    <source>
        <strain evidence="2">P19_London_7_VIM_2_05_10</strain>
    </source>
</reference>
<proteinExistence type="predicted"/>
<dbReference type="EMBL" id="CVVU01000053">
    <property type="protein sequence ID" value="CRO25504.1"/>
    <property type="molecule type" value="Genomic_DNA"/>
</dbReference>
<accession>A0A9P1R1S2</accession>
<sequence length="245" mass="26623">MLDATRPDPTKLLDKMPFSNSIEPSFSTPLYTKYNISSLSPTMHAATTSVFFNLISATLQSRTSLNAALSALPTESETTTAHNPYKATEKAVIARATTIKSFACLSLSQNHPSGLTSKSFLCLLGFSKNIITEVKTNTPANAIISAVNITSRLTPPYTAYNCPSKPSLFTGTPNLEFNVSKYTYPFVKNRANIIAMKDKLSNLIARHKPSPLTRPGAHLASSFISIQKLHFLNAIEGTRPIALRG</sequence>
<dbReference type="Proteomes" id="UP000045039">
    <property type="component" value="Unassembled WGS sequence"/>
</dbReference>
<evidence type="ECO:0000313" key="2">
    <source>
        <dbReference type="Proteomes" id="UP000045039"/>
    </source>
</evidence>
<dbReference type="AlphaFoldDB" id="A0A9P1R1S2"/>